<evidence type="ECO:0000313" key="1">
    <source>
        <dbReference type="EMBL" id="MEX3934821.1"/>
    </source>
</evidence>
<gene>
    <name evidence="1" type="ORF">AB4Y32_24040</name>
</gene>
<proteinExistence type="predicted"/>
<name>A0ACC6U5C6_9BURK</name>
<dbReference type="EMBL" id="JBFRCH010000015">
    <property type="protein sequence ID" value="MEX3934821.1"/>
    <property type="molecule type" value="Genomic_DNA"/>
</dbReference>
<protein>
    <submittedName>
        <fullName evidence="1">Uncharacterized protein</fullName>
    </submittedName>
</protein>
<reference evidence="1" key="1">
    <citation type="submission" date="2024-07" db="EMBL/GenBank/DDBJ databases">
        <title>A survey of Mimosa microsymbionts across Brazilian biomes reveals a high diversity of Paraburkholderia nodulating endemic species, but also that Cupriavidus is common as a symbiont of widespread species.</title>
        <authorList>
            <person name="Rouws L."/>
            <person name="Barauna A."/>
            <person name="Beukes C."/>
            <person name="Rouws J.R.C."/>
            <person name="De Faria S.M."/>
            <person name="Gross E."/>
            <person name="Bueno Dos Reis Junior F."/>
            <person name="Simon M.F."/>
            <person name="Maluk M."/>
            <person name="Odee D.W."/>
            <person name="Kenicer G."/>
            <person name="Young J.P.W."/>
            <person name="Reis V.M."/>
            <person name="Zilli J."/>
            <person name="James E.K."/>
        </authorList>
    </citation>
    <scope>NUCLEOTIDE SEQUENCE</scope>
    <source>
        <strain evidence="1">EG181B</strain>
    </source>
</reference>
<dbReference type="Proteomes" id="UP001558850">
    <property type="component" value="Unassembled WGS sequence"/>
</dbReference>
<keyword evidence="2" id="KW-1185">Reference proteome</keyword>
<accession>A0ACC6U5C6</accession>
<sequence>MIAVMGFNGFYEWMNKTYSTDWMLVGGAACWAYITDKENVNRCSHAIYSKIFPDDIDVMLGVESPTEPIAVIADGRHIEVEFVDDFQDRVSKCQNATQLASGARVLDINTILFKYSTTSDKPQIRKTRSEFLRLIKTGAIIVPDKLQEYYNNAAAKPTENPFALGLKSLKGVGVKK</sequence>
<organism evidence="1 2">
    <name type="scientific">Paraburkholderia phymatum</name>
    <dbReference type="NCBI Taxonomy" id="148447"/>
    <lineage>
        <taxon>Bacteria</taxon>
        <taxon>Pseudomonadati</taxon>
        <taxon>Pseudomonadota</taxon>
        <taxon>Betaproteobacteria</taxon>
        <taxon>Burkholderiales</taxon>
        <taxon>Burkholderiaceae</taxon>
        <taxon>Paraburkholderia</taxon>
    </lineage>
</organism>
<comment type="caution">
    <text evidence="1">The sequence shown here is derived from an EMBL/GenBank/DDBJ whole genome shotgun (WGS) entry which is preliminary data.</text>
</comment>
<evidence type="ECO:0000313" key="2">
    <source>
        <dbReference type="Proteomes" id="UP001558850"/>
    </source>
</evidence>